<protein>
    <recommendedName>
        <fullName evidence="4">Symplekin</fullName>
    </recommendedName>
</protein>
<accession>A0A2I0AN00</accession>
<name>A0A2I0AN00_9ASPA</name>
<dbReference type="STRING" id="1088818.A0A2I0AN00"/>
<evidence type="ECO:0008006" key="4">
    <source>
        <dbReference type="Google" id="ProtNLM"/>
    </source>
</evidence>
<sequence>MHVLYHVQAIMIMESNEYSPSAATNYEKFLFSIAKGLLDALPASDKSFSRLLGEAPFLSVSILELLEDVCCSGDGDRITQGLAAIWNLILSRPSNRLACLDIVLKCAVHAKDEVRTKAIRLVVNKLYSLSYACENIENFAKKMLLSAVDHQVSESDLRCSSSSGQRMETCNPENSTSVSQNNENGVPESKSMKDVPSFSKNVQLMSLSQAQQKASLFFALCSKKPSLFKLIFDIYGHVPKAVKQCIHRHVPILLRNLGLSSNVLKDLISNPPEGCENLITLVLQVTTEESVASADLIAAVKHLYENRMKDAAILIPILSSLSKDERCYQYFHGWLIFQ</sequence>
<evidence type="ECO:0000313" key="2">
    <source>
        <dbReference type="EMBL" id="PKA56939.1"/>
    </source>
</evidence>
<proteinExistence type="predicted"/>
<dbReference type="PANTHER" id="PTHR47184:SF3">
    <property type="entry name" value="PHOSPHATIDYLINOSITOL 3-AND 4-KINASE FAMILY PROTEIN-RELATED"/>
    <property type="match status" value="1"/>
</dbReference>
<evidence type="ECO:0000256" key="1">
    <source>
        <dbReference type="SAM" id="MobiDB-lite"/>
    </source>
</evidence>
<gene>
    <name evidence="2" type="ORF">AXF42_Ash002243</name>
</gene>
<dbReference type="Proteomes" id="UP000236161">
    <property type="component" value="Unassembled WGS sequence"/>
</dbReference>
<dbReference type="AlphaFoldDB" id="A0A2I0AN00"/>
<feature type="region of interest" description="Disordered" evidence="1">
    <location>
        <begin position="158"/>
        <end position="192"/>
    </location>
</feature>
<organism evidence="2 3">
    <name type="scientific">Apostasia shenzhenica</name>
    <dbReference type="NCBI Taxonomy" id="1088818"/>
    <lineage>
        <taxon>Eukaryota</taxon>
        <taxon>Viridiplantae</taxon>
        <taxon>Streptophyta</taxon>
        <taxon>Embryophyta</taxon>
        <taxon>Tracheophyta</taxon>
        <taxon>Spermatophyta</taxon>
        <taxon>Magnoliopsida</taxon>
        <taxon>Liliopsida</taxon>
        <taxon>Asparagales</taxon>
        <taxon>Orchidaceae</taxon>
        <taxon>Apostasioideae</taxon>
        <taxon>Apostasia</taxon>
    </lineage>
</organism>
<reference evidence="2 3" key="1">
    <citation type="journal article" date="2017" name="Nature">
        <title>The Apostasia genome and the evolution of orchids.</title>
        <authorList>
            <person name="Zhang G.Q."/>
            <person name="Liu K.W."/>
            <person name="Li Z."/>
            <person name="Lohaus R."/>
            <person name="Hsiao Y.Y."/>
            <person name="Niu S.C."/>
            <person name="Wang J.Y."/>
            <person name="Lin Y.C."/>
            <person name="Xu Q."/>
            <person name="Chen L.J."/>
            <person name="Yoshida K."/>
            <person name="Fujiwara S."/>
            <person name="Wang Z.W."/>
            <person name="Zhang Y.Q."/>
            <person name="Mitsuda N."/>
            <person name="Wang M."/>
            <person name="Liu G.H."/>
            <person name="Pecoraro L."/>
            <person name="Huang H.X."/>
            <person name="Xiao X.J."/>
            <person name="Lin M."/>
            <person name="Wu X.Y."/>
            <person name="Wu W.L."/>
            <person name="Chen Y.Y."/>
            <person name="Chang S.B."/>
            <person name="Sakamoto S."/>
            <person name="Ohme-Takagi M."/>
            <person name="Yagi M."/>
            <person name="Zeng S.J."/>
            <person name="Shen C.Y."/>
            <person name="Yeh C.M."/>
            <person name="Luo Y.B."/>
            <person name="Tsai W.C."/>
            <person name="Van de Peer Y."/>
            <person name="Liu Z.J."/>
        </authorList>
    </citation>
    <scope>NUCLEOTIDE SEQUENCE [LARGE SCALE GENOMIC DNA]</scope>
    <source>
        <strain evidence="3">cv. Shenzhen</strain>
        <tissue evidence="2">Stem</tissue>
    </source>
</reference>
<feature type="compositionally biased region" description="Polar residues" evidence="1">
    <location>
        <begin position="158"/>
        <end position="184"/>
    </location>
</feature>
<keyword evidence="3" id="KW-1185">Reference proteome</keyword>
<dbReference type="PANTHER" id="PTHR47184">
    <property type="entry name" value="PHOSPHATIDYLINOSITOL 3-AND 4-KINASE FAMILY PROTEIN-RELATED"/>
    <property type="match status" value="1"/>
</dbReference>
<dbReference type="EMBL" id="KZ451969">
    <property type="protein sequence ID" value="PKA56939.1"/>
    <property type="molecule type" value="Genomic_DNA"/>
</dbReference>
<evidence type="ECO:0000313" key="3">
    <source>
        <dbReference type="Proteomes" id="UP000236161"/>
    </source>
</evidence>
<dbReference type="OrthoDB" id="331600at2759"/>